<evidence type="ECO:0000313" key="1">
    <source>
        <dbReference type="EMBL" id="KUG22003.1"/>
    </source>
</evidence>
<sequence length="89" mass="10263">MASPDLEQSRPNNRALSIAFLPVPEVDPKSKLYDKGNFCYAGKEHIEFSRDKILVVTYVCNSADDMQSQTSFLRRNLFLYRPVVKEISY</sequence>
<dbReference type="AlphaFoldDB" id="A0A0W8FNT0"/>
<accession>A0A0W8FNT0</accession>
<proteinExistence type="predicted"/>
<reference evidence="1" key="1">
    <citation type="journal article" date="2015" name="Proc. Natl. Acad. Sci. U.S.A.">
        <title>Networks of energetic and metabolic interactions define dynamics in microbial communities.</title>
        <authorList>
            <person name="Embree M."/>
            <person name="Liu J.K."/>
            <person name="Al-Bassam M.M."/>
            <person name="Zengler K."/>
        </authorList>
    </citation>
    <scope>NUCLEOTIDE SEQUENCE</scope>
</reference>
<protein>
    <submittedName>
        <fullName evidence="1">Uncharacterized protein</fullName>
    </submittedName>
</protein>
<gene>
    <name evidence="1" type="ORF">ASZ90_008204</name>
</gene>
<name>A0A0W8FNT0_9ZZZZ</name>
<organism evidence="1">
    <name type="scientific">hydrocarbon metagenome</name>
    <dbReference type="NCBI Taxonomy" id="938273"/>
    <lineage>
        <taxon>unclassified sequences</taxon>
        <taxon>metagenomes</taxon>
        <taxon>ecological metagenomes</taxon>
    </lineage>
</organism>
<dbReference type="EMBL" id="LNQE01000996">
    <property type="protein sequence ID" value="KUG22003.1"/>
    <property type="molecule type" value="Genomic_DNA"/>
</dbReference>
<comment type="caution">
    <text evidence="1">The sequence shown here is derived from an EMBL/GenBank/DDBJ whole genome shotgun (WGS) entry which is preliminary data.</text>
</comment>